<evidence type="ECO:0000313" key="2">
    <source>
        <dbReference type="Proteomes" id="UP000807342"/>
    </source>
</evidence>
<sequence>RMGEVGEPWGMPFLTDFISPLTPSRQIATSLSERKLAVHLTSSSGTHCFFSSLRSQSWFTKSKYPLMLNVSADVTNPWFHALWTSCTNVSMASEVDAFALPPN</sequence>
<dbReference type="OrthoDB" id="2793825at2759"/>
<protein>
    <submittedName>
        <fullName evidence="1">Uncharacterized protein</fullName>
    </submittedName>
</protein>
<dbReference type="EMBL" id="MU151766">
    <property type="protein sequence ID" value="KAF9441852.1"/>
    <property type="molecule type" value="Genomic_DNA"/>
</dbReference>
<proteinExistence type="predicted"/>
<feature type="non-terminal residue" evidence="1">
    <location>
        <position position="1"/>
    </location>
</feature>
<organism evidence="1 2">
    <name type="scientific">Macrolepiota fuliginosa MF-IS2</name>
    <dbReference type="NCBI Taxonomy" id="1400762"/>
    <lineage>
        <taxon>Eukaryota</taxon>
        <taxon>Fungi</taxon>
        <taxon>Dikarya</taxon>
        <taxon>Basidiomycota</taxon>
        <taxon>Agaricomycotina</taxon>
        <taxon>Agaricomycetes</taxon>
        <taxon>Agaricomycetidae</taxon>
        <taxon>Agaricales</taxon>
        <taxon>Agaricineae</taxon>
        <taxon>Agaricaceae</taxon>
        <taxon>Macrolepiota</taxon>
    </lineage>
</organism>
<reference evidence="1" key="1">
    <citation type="submission" date="2020-11" db="EMBL/GenBank/DDBJ databases">
        <authorList>
            <consortium name="DOE Joint Genome Institute"/>
            <person name="Ahrendt S."/>
            <person name="Riley R."/>
            <person name="Andreopoulos W."/>
            <person name="Labutti K."/>
            <person name="Pangilinan J."/>
            <person name="Ruiz-Duenas F.J."/>
            <person name="Barrasa J.M."/>
            <person name="Sanchez-Garcia M."/>
            <person name="Camarero S."/>
            <person name="Miyauchi S."/>
            <person name="Serrano A."/>
            <person name="Linde D."/>
            <person name="Babiker R."/>
            <person name="Drula E."/>
            <person name="Ayuso-Fernandez I."/>
            <person name="Pacheco R."/>
            <person name="Padilla G."/>
            <person name="Ferreira P."/>
            <person name="Barriuso J."/>
            <person name="Kellner H."/>
            <person name="Castanera R."/>
            <person name="Alfaro M."/>
            <person name="Ramirez L."/>
            <person name="Pisabarro A.G."/>
            <person name="Kuo A."/>
            <person name="Tritt A."/>
            <person name="Lipzen A."/>
            <person name="He G."/>
            <person name="Yan M."/>
            <person name="Ng V."/>
            <person name="Cullen D."/>
            <person name="Martin F."/>
            <person name="Rosso M.-N."/>
            <person name="Henrissat B."/>
            <person name="Hibbett D."/>
            <person name="Martinez A.T."/>
            <person name="Grigoriev I.V."/>
        </authorList>
    </citation>
    <scope>NUCLEOTIDE SEQUENCE</scope>
    <source>
        <strain evidence="1">MF-IS2</strain>
    </source>
</reference>
<evidence type="ECO:0000313" key="1">
    <source>
        <dbReference type="EMBL" id="KAF9441852.1"/>
    </source>
</evidence>
<gene>
    <name evidence="1" type="ORF">P691DRAFT_682722</name>
</gene>
<accession>A0A9P5X1W8</accession>
<comment type="caution">
    <text evidence="1">The sequence shown here is derived from an EMBL/GenBank/DDBJ whole genome shotgun (WGS) entry which is preliminary data.</text>
</comment>
<dbReference type="Proteomes" id="UP000807342">
    <property type="component" value="Unassembled WGS sequence"/>
</dbReference>
<name>A0A9P5X1W8_9AGAR</name>
<keyword evidence="2" id="KW-1185">Reference proteome</keyword>
<dbReference type="AlphaFoldDB" id="A0A9P5X1W8"/>